<dbReference type="InterPro" id="IPR036188">
    <property type="entry name" value="FAD/NAD-bd_sf"/>
</dbReference>
<protein>
    <submittedName>
        <fullName evidence="6">Thioredoxin reductase</fullName>
    </submittedName>
</protein>
<dbReference type="PRINTS" id="PR00469">
    <property type="entry name" value="PNDRDTASEII"/>
</dbReference>
<reference evidence="6 7" key="1">
    <citation type="submission" date="2023-07" db="EMBL/GenBank/DDBJ databases">
        <title>Sequencing the genomes of 1000 actinobacteria strains.</title>
        <authorList>
            <person name="Klenk H.-P."/>
        </authorList>
    </citation>
    <scope>NUCLEOTIDE SEQUENCE [LARGE SCALE GENOMIC DNA]</scope>
    <source>
        <strain evidence="6 7">DSM 44109</strain>
    </source>
</reference>
<gene>
    <name evidence="6" type="ORF">J2S55_007126</name>
</gene>
<dbReference type="SUPFAM" id="SSF51905">
    <property type="entry name" value="FAD/NAD(P)-binding domain"/>
    <property type="match status" value="1"/>
</dbReference>
<keyword evidence="2" id="KW-0560">Oxidoreductase</keyword>
<dbReference type="Pfam" id="PF01266">
    <property type="entry name" value="DAO"/>
    <property type="match status" value="1"/>
</dbReference>
<dbReference type="Gene3D" id="3.50.50.60">
    <property type="entry name" value="FAD/NAD(P)-binding domain"/>
    <property type="match status" value="2"/>
</dbReference>
<evidence type="ECO:0000259" key="5">
    <source>
        <dbReference type="Pfam" id="PF07992"/>
    </source>
</evidence>
<organism evidence="6 7">
    <name type="scientific">Streptosporangium brasiliense</name>
    <dbReference type="NCBI Taxonomy" id="47480"/>
    <lineage>
        <taxon>Bacteria</taxon>
        <taxon>Bacillati</taxon>
        <taxon>Actinomycetota</taxon>
        <taxon>Actinomycetes</taxon>
        <taxon>Streptosporangiales</taxon>
        <taxon>Streptosporangiaceae</taxon>
        <taxon>Streptosporangium</taxon>
    </lineage>
</organism>
<dbReference type="EMBL" id="JAUSRB010000002">
    <property type="protein sequence ID" value="MDP9867860.1"/>
    <property type="molecule type" value="Genomic_DNA"/>
</dbReference>
<dbReference type="InterPro" id="IPR006076">
    <property type="entry name" value="FAD-dep_OxRdtase"/>
</dbReference>
<keyword evidence="7" id="KW-1185">Reference proteome</keyword>
<feature type="domain" description="FAD dependent oxidoreductase" evidence="4">
    <location>
        <begin position="5"/>
        <end position="97"/>
    </location>
</feature>
<sequence>MQHFDVAIIGGGPAGLTAAMTFSRSRRRVVVLDSARPPRNASAGQVHGIVGLDGVSPAEYRHRAWDDLGRYGMAELHEATGTDVAPAPEGGFTVTTEDGGPVWARRVLLTAGMVDLPPEIEGFAECWGKTVIHCPFCLGWENRDRTWGVVTRDPESAATAAAAVSAWSEDVIVLADGAMPEGGRDAKVVEGRIRGLHHSDGELRAVELADGTIVERQTLLWRLGRRPVPLVSHLAEHRGLAVGQDGHVEVDGSFRTSVPGLYAAGGLVTESQAAVESAAAGACAAFQIISDDIR</sequence>
<dbReference type="Proteomes" id="UP001230426">
    <property type="component" value="Unassembled WGS sequence"/>
</dbReference>
<evidence type="ECO:0000259" key="4">
    <source>
        <dbReference type="Pfam" id="PF01266"/>
    </source>
</evidence>
<name>A0ABT9RHN2_9ACTN</name>
<dbReference type="PANTHER" id="PTHR48105">
    <property type="entry name" value="THIOREDOXIN REDUCTASE 1-RELATED-RELATED"/>
    <property type="match status" value="1"/>
</dbReference>
<comment type="catalytic activity">
    <reaction evidence="3">
        <text>[thioredoxin]-dithiol + NADP(+) = [thioredoxin]-disulfide + NADPH + H(+)</text>
        <dbReference type="Rhea" id="RHEA:20345"/>
        <dbReference type="Rhea" id="RHEA-COMP:10698"/>
        <dbReference type="Rhea" id="RHEA-COMP:10700"/>
        <dbReference type="ChEBI" id="CHEBI:15378"/>
        <dbReference type="ChEBI" id="CHEBI:29950"/>
        <dbReference type="ChEBI" id="CHEBI:50058"/>
        <dbReference type="ChEBI" id="CHEBI:57783"/>
        <dbReference type="ChEBI" id="CHEBI:58349"/>
        <dbReference type="EC" id="1.8.1.9"/>
    </reaction>
</comment>
<evidence type="ECO:0000313" key="7">
    <source>
        <dbReference type="Proteomes" id="UP001230426"/>
    </source>
</evidence>
<accession>A0ABT9RHN2</accession>
<dbReference type="PRINTS" id="PR00368">
    <property type="entry name" value="FADPNR"/>
</dbReference>
<dbReference type="RefSeq" id="WP_306869964.1">
    <property type="nucleotide sequence ID" value="NZ_JAUSRB010000002.1"/>
</dbReference>
<dbReference type="InterPro" id="IPR050097">
    <property type="entry name" value="Ferredoxin-NADP_redctase_2"/>
</dbReference>
<evidence type="ECO:0000256" key="2">
    <source>
        <dbReference type="ARBA" id="ARBA00023002"/>
    </source>
</evidence>
<dbReference type="InterPro" id="IPR023753">
    <property type="entry name" value="FAD/NAD-binding_dom"/>
</dbReference>
<evidence type="ECO:0000313" key="6">
    <source>
        <dbReference type="EMBL" id="MDP9867860.1"/>
    </source>
</evidence>
<feature type="domain" description="FAD/NAD(P)-binding" evidence="5">
    <location>
        <begin position="200"/>
        <end position="277"/>
    </location>
</feature>
<evidence type="ECO:0000256" key="3">
    <source>
        <dbReference type="ARBA" id="ARBA00048132"/>
    </source>
</evidence>
<dbReference type="Pfam" id="PF07992">
    <property type="entry name" value="Pyr_redox_2"/>
    <property type="match status" value="1"/>
</dbReference>
<proteinExistence type="predicted"/>
<comment type="caution">
    <text evidence="6">The sequence shown here is derived from an EMBL/GenBank/DDBJ whole genome shotgun (WGS) entry which is preliminary data.</text>
</comment>
<keyword evidence="1" id="KW-0285">Flavoprotein</keyword>
<evidence type="ECO:0000256" key="1">
    <source>
        <dbReference type="ARBA" id="ARBA00022630"/>
    </source>
</evidence>